<dbReference type="Pfam" id="PF00258">
    <property type="entry name" value="Flavodoxin_1"/>
    <property type="match status" value="1"/>
</dbReference>
<evidence type="ECO:0000256" key="5">
    <source>
        <dbReference type="ARBA" id="ARBA00022827"/>
    </source>
</evidence>
<dbReference type="PIRSF" id="PIRSF000207">
    <property type="entry name" value="SiR-FP_CysJ"/>
    <property type="match status" value="1"/>
</dbReference>
<feature type="binding site" evidence="12">
    <location>
        <begin position="410"/>
        <end position="412"/>
    </location>
    <ligand>
        <name>FAD</name>
        <dbReference type="ChEBI" id="CHEBI:57692"/>
    </ligand>
</feature>
<dbReference type="SUPFAM" id="SSF52218">
    <property type="entry name" value="Flavoproteins"/>
    <property type="match status" value="1"/>
</dbReference>
<comment type="cofactor">
    <cofactor evidence="11 12">
        <name>FMN</name>
        <dbReference type="ChEBI" id="CHEBI:58210"/>
    </cofactor>
    <text evidence="11 12">Binds 1 FMN per subunit.</text>
</comment>
<dbReference type="InterPro" id="IPR029039">
    <property type="entry name" value="Flavoprotein-like_sf"/>
</dbReference>
<evidence type="ECO:0000256" key="12">
    <source>
        <dbReference type="PIRSR" id="PIRSR000207-1"/>
    </source>
</evidence>
<feature type="binding site" evidence="12">
    <location>
        <begin position="530"/>
        <end position="534"/>
    </location>
    <ligand>
        <name>NADP(+)</name>
        <dbReference type="ChEBI" id="CHEBI:58349"/>
    </ligand>
</feature>
<evidence type="ECO:0000256" key="3">
    <source>
        <dbReference type="ARBA" id="ARBA00022630"/>
    </source>
</evidence>
<dbReference type="Proteomes" id="UP000554144">
    <property type="component" value="Unassembled WGS sequence"/>
</dbReference>
<dbReference type="GO" id="GO:0050660">
    <property type="term" value="F:flavin adenine dinucleotide binding"/>
    <property type="evidence" value="ECO:0007669"/>
    <property type="project" value="InterPro"/>
</dbReference>
<feature type="domain" description="Flavodoxin-like" evidence="13">
    <location>
        <begin position="69"/>
        <end position="207"/>
    </location>
</feature>
<feature type="binding site" evidence="12">
    <location>
        <begin position="524"/>
        <end position="525"/>
    </location>
    <ligand>
        <name>NADP(+)</name>
        <dbReference type="ChEBI" id="CHEBI:58349"/>
    </ligand>
</feature>
<dbReference type="InterPro" id="IPR003097">
    <property type="entry name" value="CysJ-like_FAD-binding"/>
</dbReference>
<dbReference type="GO" id="GO:0010181">
    <property type="term" value="F:FMN binding"/>
    <property type="evidence" value="ECO:0007669"/>
    <property type="project" value="InterPro"/>
</dbReference>
<evidence type="ECO:0000313" key="15">
    <source>
        <dbReference type="EMBL" id="NYT86427.1"/>
    </source>
</evidence>
<dbReference type="InterPro" id="IPR001433">
    <property type="entry name" value="OxRdtase_FAD/NAD-bd"/>
</dbReference>
<dbReference type="GO" id="GO:0019344">
    <property type="term" value="P:cysteine biosynthetic process"/>
    <property type="evidence" value="ECO:0007669"/>
    <property type="project" value="UniProtKB-KW"/>
</dbReference>
<dbReference type="PROSITE" id="PS50902">
    <property type="entry name" value="FLAVODOXIN_LIKE"/>
    <property type="match status" value="1"/>
</dbReference>
<dbReference type="Gene3D" id="2.40.30.10">
    <property type="entry name" value="Translation factors"/>
    <property type="match status" value="1"/>
</dbReference>
<dbReference type="Pfam" id="PF00667">
    <property type="entry name" value="FAD_binding_1"/>
    <property type="match status" value="1"/>
</dbReference>
<comment type="caution">
    <text evidence="15">The sequence shown here is derived from an EMBL/GenBank/DDBJ whole genome shotgun (WGS) entry which is preliminary data.</text>
</comment>
<dbReference type="SUPFAM" id="SSF63380">
    <property type="entry name" value="Riboflavin synthase domain-like"/>
    <property type="match status" value="1"/>
</dbReference>
<evidence type="ECO:0000259" key="14">
    <source>
        <dbReference type="PROSITE" id="PS51384"/>
    </source>
</evidence>
<keyword evidence="1 11" id="KW-0813">Transport</keyword>
<keyword evidence="9 11" id="KW-0198">Cysteine biosynthesis</keyword>
<evidence type="ECO:0000256" key="6">
    <source>
        <dbReference type="ARBA" id="ARBA00022857"/>
    </source>
</evidence>
<dbReference type="InterPro" id="IPR017938">
    <property type="entry name" value="Riboflavin_synthase-like_b-brl"/>
</dbReference>
<evidence type="ECO:0000256" key="10">
    <source>
        <dbReference type="ARBA" id="ARBA00052219"/>
    </source>
</evidence>
<dbReference type="CDD" id="cd06199">
    <property type="entry name" value="SiR"/>
    <property type="match status" value="1"/>
</dbReference>
<dbReference type="InterPro" id="IPR017927">
    <property type="entry name" value="FAD-bd_FR_type"/>
</dbReference>
<dbReference type="Gene3D" id="3.40.50.80">
    <property type="entry name" value="Nucleotide-binding domain of ferredoxin-NADP reductase (FNR) module"/>
    <property type="match status" value="1"/>
</dbReference>
<protein>
    <recommendedName>
        <fullName evidence="11">Sulfite reductase [NADPH] flavoprotein alpha-component</fullName>
        <shortName evidence="11">SiR-FP</shortName>
        <ecNumber evidence="11">1.8.1.2</ecNumber>
    </recommendedName>
</protein>
<evidence type="ECO:0000313" key="16">
    <source>
        <dbReference type="Proteomes" id="UP000554144"/>
    </source>
</evidence>
<comment type="catalytic activity">
    <reaction evidence="10 11">
        <text>hydrogen sulfide + 3 NADP(+) + 3 H2O = sulfite + 3 NADPH + 4 H(+)</text>
        <dbReference type="Rhea" id="RHEA:13801"/>
        <dbReference type="ChEBI" id="CHEBI:15377"/>
        <dbReference type="ChEBI" id="CHEBI:15378"/>
        <dbReference type="ChEBI" id="CHEBI:17359"/>
        <dbReference type="ChEBI" id="CHEBI:29919"/>
        <dbReference type="ChEBI" id="CHEBI:57783"/>
        <dbReference type="ChEBI" id="CHEBI:58349"/>
        <dbReference type="EC" id="1.8.1.2"/>
    </reaction>
</comment>
<evidence type="ECO:0000256" key="1">
    <source>
        <dbReference type="ARBA" id="ARBA00022448"/>
    </source>
</evidence>
<dbReference type="PANTHER" id="PTHR19384:SF128">
    <property type="entry name" value="NADPH OXIDOREDUCTASE A"/>
    <property type="match status" value="1"/>
</dbReference>
<proteinExistence type="predicted"/>
<dbReference type="InterPro" id="IPR010199">
    <property type="entry name" value="CysJ"/>
</dbReference>
<gene>
    <name evidence="15" type="ORF">H0A62_12510</name>
</gene>
<dbReference type="InterPro" id="IPR039261">
    <property type="entry name" value="FNR_nucleotide-bd"/>
</dbReference>
<organism evidence="15 16">
    <name type="scientific">Pollutimonas harenae</name>
    <dbReference type="NCBI Taxonomy" id="657015"/>
    <lineage>
        <taxon>Bacteria</taxon>
        <taxon>Pseudomonadati</taxon>
        <taxon>Pseudomonadota</taxon>
        <taxon>Betaproteobacteria</taxon>
        <taxon>Burkholderiales</taxon>
        <taxon>Alcaligenaceae</taxon>
        <taxon>Pollutimonas</taxon>
    </lineage>
</organism>
<keyword evidence="3 11" id="KW-0285">Flavoprotein</keyword>
<feature type="binding site" evidence="12">
    <location>
        <begin position="425"/>
        <end position="428"/>
    </location>
    <ligand>
        <name>FAD</name>
        <dbReference type="ChEBI" id="CHEBI:57692"/>
    </ligand>
</feature>
<feature type="binding site" evidence="12">
    <location>
        <begin position="158"/>
        <end position="167"/>
    </location>
    <ligand>
        <name>FMN</name>
        <dbReference type="ChEBI" id="CHEBI:58210"/>
    </ligand>
</feature>
<keyword evidence="8 11" id="KW-0560">Oxidoreductase</keyword>
<evidence type="ECO:0000256" key="4">
    <source>
        <dbReference type="ARBA" id="ARBA00022643"/>
    </source>
</evidence>
<dbReference type="GO" id="GO:0070814">
    <property type="term" value="P:hydrogen sulfide biosynthetic process"/>
    <property type="evidence" value="ECO:0007669"/>
    <property type="project" value="UniProtKB-UniPathway"/>
</dbReference>
<sequence length="604" mass="66402">MLAPSYLPESKQLLATELVDGLESNALSWLSGYFAGVAQGRQFSARPAAVPVAPPIVAAVAGTSTAQQLTILYGSQTGNAKRVAESLAEQAGGHGLNTRLVRADSYTTRELKDEQLLYIVMSTQGDGDPPDDSLSFVEFLSSRRAPKLPQLKYAVLGLGDSSYPIFCGIAQRIDARLQELGATRLHEVGTADLDIETVALPWQETAIEEARKVLKQSEDAPIASVTPLHPKAGKTTRDQPFRAELLLNQAITGRDSSKDIRHLEISLEGSGLRYQPGDALGVWPTQSAALVDQVLAIQNLSPDESVTISNTTRSVKEWLGQHRELTQLTKPFLVAHAELAQSDELKTLLQPEAIDDFRALLETRQLVDILKAYPACWSASALVKTLRPLTPRMYSIASSQTVVDEEVHLTLANIAYEYEGEARWGAASRFLSELDEGDQLSIFVEENPRFRLPADSSRDIIMIGPGTGVAPFRAFVQERSTAQASGRNWLFFGNPHFSSDFLYQTEWQQALKDGSLNRLDLAFSRDQSDKIYVQDKLLENAGDLFDWIQGGAHIYVCGDATRMAKDVHQALLQIAQQEGGFDAAQAKEWLDELAAQGRYARDVY</sequence>
<evidence type="ECO:0000256" key="9">
    <source>
        <dbReference type="ARBA" id="ARBA00023192"/>
    </source>
</evidence>
<dbReference type="OrthoDB" id="9816402at2"/>
<comment type="function">
    <text evidence="11">Component of the sulfite reductase complex that catalyzes the 6-electron reduction of sulfite to sulfide. This is one of several activities required for the biosynthesis of L-cysteine from sulfate. The flavoprotein component catalyzes the electron flow from NADPH -&gt; FAD -&gt; FMN to the hemoprotein component.</text>
</comment>
<feature type="binding site" evidence="12">
    <location>
        <begin position="392"/>
        <end position="395"/>
    </location>
    <ligand>
        <name>FAD</name>
        <dbReference type="ChEBI" id="CHEBI:57692"/>
    </ligand>
</feature>
<dbReference type="PANTHER" id="PTHR19384">
    <property type="entry name" value="NITRIC OXIDE SYNTHASE-RELATED"/>
    <property type="match status" value="1"/>
</dbReference>
<feature type="binding site" evidence="12">
    <location>
        <position position="326"/>
    </location>
    <ligand>
        <name>FAD</name>
        <dbReference type="ChEBI" id="CHEBI:57692"/>
    </ligand>
</feature>
<evidence type="ECO:0000256" key="8">
    <source>
        <dbReference type="ARBA" id="ARBA00023002"/>
    </source>
</evidence>
<dbReference type="GO" id="GO:0004783">
    <property type="term" value="F:sulfite reductase (NADPH) activity"/>
    <property type="evidence" value="ECO:0007669"/>
    <property type="project" value="UniProtKB-EC"/>
</dbReference>
<dbReference type="PRINTS" id="PR00371">
    <property type="entry name" value="FPNCR"/>
</dbReference>
<dbReference type="Gene3D" id="1.20.990.10">
    <property type="entry name" value="NADPH-cytochrome p450 Reductase, Chain A, domain 3"/>
    <property type="match status" value="1"/>
</dbReference>
<dbReference type="Pfam" id="PF00175">
    <property type="entry name" value="NAD_binding_1"/>
    <property type="match status" value="1"/>
</dbReference>
<dbReference type="FunFam" id="3.40.50.80:FF:000001">
    <property type="entry name" value="NADPH--cytochrome P450 reductase 1"/>
    <property type="match status" value="1"/>
</dbReference>
<dbReference type="UniPathway" id="UPA00140">
    <property type="reaction ID" value="UER00207"/>
</dbReference>
<keyword evidence="7 11" id="KW-0249">Electron transport</keyword>
<dbReference type="PRINTS" id="PR00369">
    <property type="entry name" value="FLAVODOXIN"/>
</dbReference>
<feature type="binding site" evidence="12">
    <location>
        <begin position="122"/>
        <end position="125"/>
    </location>
    <ligand>
        <name>FMN</name>
        <dbReference type="ChEBI" id="CHEBI:58210"/>
    </ligand>
</feature>
<evidence type="ECO:0000256" key="2">
    <source>
        <dbReference type="ARBA" id="ARBA00022605"/>
    </source>
</evidence>
<comment type="cofactor">
    <cofactor evidence="11 12">
        <name>FAD</name>
        <dbReference type="ChEBI" id="CHEBI:57692"/>
    </cofactor>
    <text evidence="11 12">Binds 1 FAD per subunit.</text>
</comment>
<dbReference type="InterPro" id="IPR001094">
    <property type="entry name" value="Flavdoxin-like"/>
</dbReference>
<feature type="binding site" evidence="12">
    <location>
        <begin position="75"/>
        <end position="80"/>
    </location>
    <ligand>
        <name>FMN</name>
        <dbReference type="ChEBI" id="CHEBI:58210"/>
    </ligand>
</feature>
<dbReference type="RefSeq" id="WP_130040262.1">
    <property type="nucleotide sequence ID" value="NZ_JACCEV010000003.1"/>
</dbReference>
<dbReference type="InterPro" id="IPR023173">
    <property type="entry name" value="NADPH_Cyt_P450_Rdtase_alpha"/>
</dbReference>
<dbReference type="EMBL" id="JACCEV010000003">
    <property type="protein sequence ID" value="NYT86427.1"/>
    <property type="molecule type" value="Genomic_DNA"/>
</dbReference>
<reference evidence="15 16" key="1">
    <citation type="submission" date="2020-07" db="EMBL/GenBank/DDBJ databases">
        <title>Taxonomic revisions and descriptions of new bacterial species based on genomic comparisons in the high-G+C-content subgroup of the family Alcaligenaceae.</title>
        <authorList>
            <person name="Szabo A."/>
            <person name="Felfoldi T."/>
        </authorList>
    </citation>
    <scope>NUCLEOTIDE SEQUENCE [LARGE SCALE GENOMIC DNA]</scope>
    <source>
        <strain evidence="15 16">DSM 25667</strain>
    </source>
</reference>
<keyword evidence="5 11" id="KW-0274">FAD</keyword>
<dbReference type="PROSITE" id="PS51384">
    <property type="entry name" value="FAD_FR"/>
    <property type="match status" value="1"/>
</dbReference>
<comment type="subunit">
    <text evidence="11">Alpha(8)-beta(8). The alpha component is a flavoprotein, the beta component is a hemoprotein.</text>
</comment>
<evidence type="ECO:0000256" key="7">
    <source>
        <dbReference type="ARBA" id="ARBA00022982"/>
    </source>
</evidence>
<feature type="binding site" evidence="12">
    <location>
        <position position="604"/>
    </location>
    <ligand>
        <name>FAD</name>
        <dbReference type="ChEBI" id="CHEBI:57692"/>
    </ligand>
</feature>
<feature type="binding site" evidence="12">
    <location>
        <position position="566"/>
    </location>
    <ligand>
        <name>NADP(+)</name>
        <dbReference type="ChEBI" id="CHEBI:58349"/>
    </ligand>
</feature>
<dbReference type="GO" id="GO:0005829">
    <property type="term" value="C:cytosol"/>
    <property type="evidence" value="ECO:0007669"/>
    <property type="project" value="TreeGrafter"/>
</dbReference>
<keyword evidence="16" id="KW-1185">Reference proteome</keyword>
<accession>A0A853GWA9</accession>
<evidence type="ECO:0000256" key="11">
    <source>
        <dbReference type="PIRNR" id="PIRNR000207"/>
    </source>
</evidence>
<keyword evidence="4 11" id="KW-0288">FMN</keyword>
<dbReference type="AlphaFoldDB" id="A0A853GWA9"/>
<dbReference type="NCBIfam" id="TIGR01931">
    <property type="entry name" value="cysJ"/>
    <property type="match status" value="1"/>
</dbReference>
<dbReference type="InterPro" id="IPR008254">
    <property type="entry name" value="Flavodoxin/NO_synth"/>
</dbReference>
<feature type="domain" description="FAD-binding FR-type" evidence="14">
    <location>
        <begin position="238"/>
        <end position="453"/>
    </location>
</feature>
<name>A0A853GWA9_9BURK</name>
<feature type="binding site" evidence="12">
    <location>
        <position position="416"/>
    </location>
    <ligand>
        <name>FAD</name>
        <dbReference type="ChEBI" id="CHEBI:57692"/>
    </ligand>
</feature>
<keyword evidence="6 11" id="KW-0521">NADP</keyword>
<evidence type="ECO:0000259" key="13">
    <source>
        <dbReference type="PROSITE" id="PS50902"/>
    </source>
</evidence>
<dbReference type="EC" id="1.8.1.2" evidence="11"/>
<comment type="pathway">
    <text evidence="11">Sulfur metabolism; hydrogen sulfide biosynthesis; hydrogen sulfide from sulfite (NADPH route): step 1/1.</text>
</comment>
<dbReference type="Gene3D" id="3.40.50.360">
    <property type="match status" value="1"/>
</dbReference>
<keyword evidence="2 11" id="KW-0028">Amino-acid biosynthesis</keyword>
<dbReference type="InterPro" id="IPR001709">
    <property type="entry name" value="Flavoprot_Pyr_Nucl_cyt_Rdtase"/>
</dbReference>
<dbReference type="SUPFAM" id="SSF52343">
    <property type="entry name" value="Ferredoxin reductase-like, C-terminal NADP-linked domain"/>
    <property type="match status" value="1"/>
</dbReference>